<proteinExistence type="predicted"/>
<gene>
    <name evidence="1" type="ORF">GMARGA_LOCUS4132</name>
</gene>
<keyword evidence="2" id="KW-1185">Reference proteome</keyword>
<reference evidence="1 2" key="1">
    <citation type="submission" date="2021-06" db="EMBL/GenBank/DDBJ databases">
        <authorList>
            <person name="Kallberg Y."/>
            <person name="Tangrot J."/>
            <person name="Rosling A."/>
        </authorList>
    </citation>
    <scope>NUCLEOTIDE SEQUENCE [LARGE SCALE GENOMIC DNA]</scope>
    <source>
        <strain evidence="1 2">120-4 pot B 10/14</strain>
    </source>
</reference>
<dbReference type="Proteomes" id="UP000789901">
    <property type="component" value="Unassembled WGS sequence"/>
</dbReference>
<protein>
    <submittedName>
        <fullName evidence="1">10293_t:CDS:1</fullName>
    </submittedName>
</protein>
<name>A0ABM8W700_GIGMA</name>
<organism evidence="1 2">
    <name type="scientific">Gigaspora margarita</name>
    <dbReference type="NCBI Taxonomy" id="4874"/>
    <lineage>
        <taxon>Eukaryota</taxon>
        <taxon>Fungi</taxon>
        <taxon>Fungi incertae sedis</taxon>
        <taxon>Mucoromycota</taxon>
        <taxon>Glomeromycotina</taxon>
        <taxon>Glomeromycetes</taxon>
        <taxon>Diversisporales</taxon>
        <taxon>Gigasporaceae</taxon>
        <taxon>Gigaspora</taxon>
    </lineage>
</organism>
<accession>A0ABM8W700</accession>
<comment type="caution">
    <text evidence="1">The sequence shown here is derived from an EMBL/GenBank/DDBJ whole genome shotgun (WGS) entry which is preliminary data.</text>
</comment>
<evidence type="ECO:0000313" key="1">
    <source>
        <dbReference type="EMBL" id="CAG8542056.1"/>
    </source>
</evidence>
<evidence type="ECO:0000313" key="2">
    <source>
        <dbReference type="Proteomes" id="UP000789901"/>
    </source>
</evidence>
<sequence>MEIKFDDPRKIGRIPNGALEKKNIETAIIAAAKKTVLCLQVKKTNRISAKCLPVEVWNSQIRCINHLAETKVNKFPHSREDLEG</sequence>
<dbReference type="EMBL" id="CAJVQB010001592">
    <property type="protein sequence ID" value="CAG8542056.1"/>
    <property type="molecule type" value="Genomic_DNA"/>
</dbReference>